<dbReference type="RefSeq" id="WP_237869314.1">
    <property type="nucleotide sequence ID" value="NZ_JAKLUA010000001.1"/>
</dbReference>
<dbReference type="EMBL" id="JAKLUA010000001">
    <property type="protein sequence ID" value="MCG2666144.1"/>
    <property type="molecule type" value="Genomic_DNA"/>
</dbReference>
<evidence type="ECO:0000313" key="2">
    <source>
        <dbReference type="EMBL" id="MCG2666144.1"/>
    </source>
</evidence>
<organism evidence="2 3">
    <name type="scientific">Bradyrhizobium zhengyangense</name>
    <dbReference type="NCBI Taxonomy" id="2911009"/>
    <lineage>
        <taxon>Bacteria</taxon>
        <taxon>Pseudomonadati</taxon>
        <taxon>Pseudomonadota</taxon>
        <taxon>Alphaproteobacteria</taxon>
        <taxon>Hyphomicrobiales</taxon>
        <taxon>Nitrobacteraceae</taxon>
        <taxon>Bradyrhizobium</taxon>
    </lineage>
</organism>
<keyword evidence="1" id="KW-0732">Signal</keyword>
<sequence length="236" mass="26140">MKVWLIRVAIATAAASLLFDAEAFAGAPYSVSDHPSQDGRCMGDHGVGDIDRSEKACLEQVGELARRGGPGLQLKFRNGKTRIYLNEEAKCQANDADGCIRYQLTGYFPEHDLVLIEVDYWEGVSWLLVRASTGDDAAIVAPPHYSPDKRWLASVASSVGPSGPPNGMDVVPSTSNPSLKEWHYRAPDEEQWLYEFEGWKGNTRVELLASSLNAPDRKVSGFIERRNAQWHLRGPR</sequence>
<feature type="signal peptide" evidence="1">
    <location>
        <begin position="1"/>
        <end position="25"/>
    </location>
</feature>
<accession>A0ABS9LGK5</accession>
<proteinExistence type="predicted"/>
<evidence type="ECO:0000256" key="1">
    <source>
        <dbReference type="SAM" id="SignalP"/>
    </source>
</evidence>
<comment type="caution">
    <text evidence="2">The sequence shown here is derived from an EMBL/GenBank/DDBJ whole genome shotgun (WGS) entry which is preliminary data.</text>
</comment>
<evidence type="ECO:0000313" key="3">
    <source>
        <dbReference type="Proteomes" id="UP001139012"/>
    </source>
</evidence>
<gene>
    <name evidence="2" type="ORF">L6637_04245</name>
</gene>
<keyword evidence="3" id="KW-1185">Reference proteome</keyword>
<protein>
    <submittedName>
        <fullName evidence="2">Uncharacterized protein</fullName>
    </submittedName>
</protein>
<dbReference type="Proteomes" id="UP001139012">
    <property type="component" value="Unassembled WGS sequence"/>
</dbReference>
<feature type="chain" id="PRO_5047253436" evidence="1">
    <location>
        <begin position="26"/>
        <end position="236"/>
    </location>
</feature>
<name>A0ABS9LGK5_9BRAD</name>
<reference evidence="2" key="1">
    <citation type="submission" date="2022-01" db="EMBL/GenBank/DDBJ databases">
        <title>Genome sequnece data of strain Bradyrhizobium sp. nov.</title>
        <authorList>
            <person name="Zhang J."/>
        </authorList>
    </citation>
    <scope>NUCLEOTIDE SEQUENCE</scope>
    <source>
        <strain evidence="2">WYCCWR 12774</strain>
    </source>
</reference>